<feature type="transmembrane region" description="Helical" evidence="8">
    <location>
        <begin position="305"/>
        <end position="329"/>
    </location>
</feature>
<dbReference type="Pfam" id="PF00924">
    <property type="entry name" value="MS_channel_2nd"/>
    <property type="match status" value="1"/>
</dbReference>
<evidence type="ECO:0000259" key="10">
    <source>
        <dbReference type="Pfam" id="PF00924"/>
    </source>
</evidence>
<dbReference type="Gene3D" id="1.10.287.1260">
    <property type="match status" value="1"/>
</dbReference>
<dbReference type="PROSITE" id="PS51257">
    <property type="entry name" value="PROKAR_LIPOPROTEIN"/>
    <property type="match status" value="1"/>
</dbReference>
<reference evidence="12" key="1">
    <citation type="submission" date="2019-10" db="EMBL/GenBank/DDBJ databases">
        <title>Draft genome sequence of Panacibacter sp. KCS-6.</title>
        <authorList>
            <person name="Yim K.J."/>
        </authorList>
    </citation>
    <scope>NUCLEOTIDE SEQUENCE</scope>
    <source>
        <strain evidence="12">KCS-6</strain>
    </source>
</reference>
<feature type="domain" description="Mechanosensitive ion channel MscS" evidence="10">
    <location>
        <begin position="636"/>
        <end position="702"/>
    </location>
</feature>
<dbReference type="SUPFAM" id="SSF50182">
    <property type="entry name" value="Sm-like ribonucleoproteins"/>
    <property type="match status" value="1"/>
</dbReference>
<evidence type="ECO:0000256" key="6">
    <source>
        <dbReference type="ARBA" id="ARBA00023136"/>
    </source>
</evidence>
<evidence type="ECO:0000256" key="4">
    <source>
        <dbReference type="ARBA" id="ARBA00022692"/>
    </source>
</evidence>
<dbReference type="Proteomes" id="UP000598971">
    <property type="component" value="Unassembled WGS sequence"/>
</dbReference>
<evidence type="ECO:0000256" key="3">
    <source>
        <dbReference type="ARBA" id="ARBA00022475"/>
    </source>
</evidence>
<evidence type="ECO:0000256" key="2">
    <source>
        <dbReference type="ARBA" id="ARBA00008017"/>
    </source>
</evidence>
<keyword evidence="13" id="KW-1185">Reference proteome</keyword>
<feature type="transmembrane region" description="Helical" evidence="8">
    <location>
        <begin position="367"/>
        <end position="387"/>
    </location>
</feature>
<dbReference type="AlphaFoldDB" id="A0A8J8JSX6"/>
<sequence length="831" mass="93689">MGRVKRIFLLTFFAVVACGLNAFAQQQEITDTSKPIVDTPKAVKKATHANKRSDTAVSGLLQKIEIVTAVINDANNLLERGFDTLDISDGLPDVEAIISTYSQSGNEKLESFRSLKASKSILLETTYKLKKWQASLAEMSHNLAEIHDRLHVLSRDSSWLVMPEDSVLRELYIYQLGSIVQKWKSCDSANKQCVLRIGILQNRVSSTYLNTDAALTKVNYQIEHFQKRLWRPEEPSIWKANEINTPRSFFEVITISLQGMQKVIGAYLSTNSSHTIGGFVCILLLFGWFVFNMKRIRNYNENSKAVLSNLVIIQLNPFLAAAVFVITFLPFTYLHPPPSFITLQWSLLAIVYTVLIWKTFLHWFRKYWITFVLLFLSVSFMNIIYFTTIAERWLQLLLVVAAIIMGIITFIKLENPGRELPRYARPVLIFFIAQMSCALVANLFGCYILSKFFASSAVYSILSAQALYACVQIVVEAIYLQFEAYNKVSFFVSYFNFHAIRQNLLKGLNTVAIIAWLIILFSNLNLYDTIAETVKDFLTEERTVGNTTFNFQSIVIFLLVIWVASFLSKLIVLLFDHNTAGGSIKRNKWGSALLLIRLGIFSLGILFAFAASGIPMDKLTIIIGALGVGIGFGLQNIVNNLVSGIIIAFEKPIHIGDSIEVGGRYGTIKEIGIRSSKMSTVEGSDVIIPNGDLLSQHIVNWTLSSQFRRVEILVGVSYSSNLRQVEDILKQIVFNQEGIEKNPSSLILAHEFADSAVNFRMLFWCDNNNFIVIKSQVLIQVHEAFKQHNIEIPFPQTDVHLRSDIPVLAPDKDATDNQSSKKEISTKPAKE</sequence>
<feature type="compositionally biased region" description="Basic and acidic residues" evidence="7">
    <location>
        <begin position="810"/>
        <end position="831"/>
    </location>
</feature>
<name>A0A8J8JSX6_9BACT</name>
<keyword evidence="4 8" id="KW-0812">Transmembrane</keyword>
<evidence type="ECO:0000256" key="9">
    <source>
        <dbReference type="SAM" id="SignalP"/>
    </source>
</evidence>
<evidence type="ECO:0000256" key="7">
    <source>
        <dbReference type="SAM" id="MobiDB-lite"/>
    </source>
</evidence>
<evidence type="ECO:0000313" key="13">
    <source>
        <dbReference type="Proteomes" id="UP000598971"/>
    </source>
</evidence>
<dbReference type="RefSeq" id="WP_171607197.1">
    <property type="nucleotide sequence ID" value="NZ_WHPF01000005.1"/>
</dbReference>
<proteinExistence type="inferred from homology"/>
<feature type="signal peptide" evidence="9">
    <location>
        <begin position="1"/>
        <end position="24"/>
    </location>
</feature>
<feature type="transmembrane region" description="Helical" evidence="8">
    <location>
        <begin position="423"/>
        <end position="450"/>
    </location>
</feature>
<dbReference type="InterPro" id="IPR010920">
    <property type="entry name" value="LSM_dom_sf"/>
</dbReference>
<comment type="subcellular location">
    <subcellularLocation>
        <location evidence="1">Cell membrane</location>
        <topology evidence="1">Multi-pass membrane protein</topology>
    </subcellularLocation>
</comment>
<dbReference type="InterPro" id="IPR052702">
    <property type="entry name" value="MscS-like_channel"/>
</dbReference>
<dbReference type="InterPro" id="IPR011066">
    <property type="entry name" value="MscS_channel_C_sf"/>
</dbReference>
<comment type="similarity">
    <text evidence="2">Belongs to the MscS (TC 1.A.23) family.</text>
</comment>
<evidence type="ECO:0000256" key="5">
    <source>
        <dbReference type="ARBA" id="ARBA00022989"/>
    </source>
</evidence>
<protein>
    <submittedName>
        <fullName evidence="12">Mechanosensitive ion channel</fullName>
    </submittedName>
</protein>
<keyword evidence="9" id="KW-0732">Signal</keyword>
<evidence type="ECO:0000313" key="12">
    <source>
        <dbReference type="EMBL" id="NNV55263.1"/>
    </source>
</evidence>
<dbReference type="SUPFAM" id="SSF82861">
    <property type="entry name" value="Mechanosensitive channel protein MscS (YggB), transmembrane region"/>
    <property type="match status" value="1"/>
</dbReference>
<feature type="transmembrane region" description="Helical" evidence="8">
    <location>
        <begin position="503"/>
        <end position="521"/>
    </location>
</feature>
<evidence type="ECO:0000259" key="11">
    <source>
        <dbReference type="Pfam" id="PF21082"/>
    </source>
</evidence>
<gene>
    <name evidence="12" type="ORF">GD597_07325</name>
</gene>
<feature type="domain" description="Mechanosensitive ion channel MscS C-terminal" evidence="11">
    <location>
        <begin position="710"/>
        <end position="792"/>
    </location>
</feature>
<feature type="transmembrane region" description="Helical" evidence="8">
    <location>
        <begin position="276"/>
        <end position="293"/>
    </location>
</feature>
<accession>A0A8J8JSX6</accession>
<dbReference type="SUPFAM" id="SSF82689">
    <property type="entry name" value="Mechanosensitive channel protein MscS (YggB), C-terminal domain"/>
    <property type="match status" value="1"/>
</dbReference>
<dbReference type="InterPro" id="IPR049278">
    <property type="entry name" value="MS_channel_C"/>
</dbReference>
<dbReference type="GO" id="GO:0005886">
    <property type="term" value="C:plasma membrane"/>
    <property type="evidence" value="ECO:0007669"/>
    <property type="project" value="UniProtKB-SubCell"/>
</dbReference>
<feature type="transmembrane region" description="Helical" evidence="8">
    <location>
        <begin position="341"/>
        <end position="360"/>
    </location>
</feature>
<feature type="transmembrane region" description="Helical" evidence="8">
    <location>
        <begin position="456"/>
        <end position="482"/>
    </location>
</feature>
<dbReference type="InterPro" id="IPR006685">
    <property type="entry name" value="MscS_channel_2nd"/>
</dbReference>
<keyword evidence="3" id="KW-1003">Cell membrane</keyword>
<feature type="region of interest" description="Disordered" evidence="7">
    <location>
        <begin position="809"/>
        <end position="831"/>
    </location>
</feature>
<keyword evidence="5 8" id="KW-1133">Transmembrane helix</keyword>
<evidence type="ECO:0000256" key="8">
    <source>
        <dbReference type="SAM" id="Phobius"/>
    </source>
</evidence>
<dbReference type="EMBL" id="WHPF01000005">
    <property type="protein sequence ID" value="NNV55263.1"/>
    <property type="molecule type" value="Genomic_DNA"/>
</dbReference>
<feature type="transmembrane region" description="Helical" evidence="8">
    <location>
        <begin position="554"/>
        <end position="575"/>
    </location>
</feature>
<dbReference type="PANTHER" id="PTHR30347:SF1">
    <property type="entry name" value="MECHANOSENSITIVE CHANNEL MSCK"/>
    <property type="match status" value="1"/>
</dbReference>
<feature type="transmembrane region" description="Helical" evidence="8">
    <location>
        <begin position="393"/>
        <end position="411"/>
    </location>
</feature>
<dbReference type="InterPro" id="IPR023408">
    <property type="entry name" value="MscS_beta-dom_sf"/>
</dbReference>
<dbReference type="Gene3D" id="2.30.30.60">
    <property type="match status" value="1"/>
</dbReference>
<dbReference type="GO" id="GO:0008381">
    <property type="term" value="F:mechanosensitive monoatomic ion channel activity"/>
    <property type="evidence" value="ECO:0007669"/>
    <property type="project" value="UniProtKB-ARBA"/>
</dbReference>
<keyword evidence="6 8" id="KW-0472">Membrane</keyword>
<organism evidence="12 13">
    <name type="scientific">Limnovirga soli</name>
    <dbReference type="NCBI Taxonomy" id="2656915"/>
    <lineage>
        <taxon>Bacteria</taxon>
        <taxon>Pseudomonadati</taxon>
        <taxon>Bacteroidota</taxon>
        <taxon>Chitinophagia</taxon>
        <taxon>Chitinophagales</taxon>
        <taxon>Chitinophagaceae</taxon>
        <taxon>Limnovirga</taxon>
    </lineage>
</organism>
<dbReference type="Gene3D" id="3.30.70.100">
    <property type="match status" value="1"/>
</dbReference>
<feature type="transmembrane region" description="Helical" evidence="8">
    <location>
        <begin position="595"/>
        <end position="615"/>
    </location>
</feature>
<dbReference type="Pfam" id="PF21082">
    <property type="entry name" value="MS_channel_3rd"/>
    <property type="match status" value="1"/>
</dbReference>
<comment type="caution">
    <text evidence="12">The sequence shown here is derived from an EMBL/GenBank/DDBJ whole genome shotgun (WGS) entry which is preliminary data.</text>
</comment>
<dbReference type="PANTHER" id="PTHR30347">
    <property type="entry name" value="POTASSIUM CHANNEL RELATED"/>
    <property type="match status" value="1"/>
</dbReference>
<feature type="transmembrane region" description="Helical" evidence="8">
    <location>
        <begin position="621"/>
        <end position="649"/>
    </location>
</feature>
<feature type="chain" id="PRO_5035241607" evidence="9">
    <location>
        <begin position="25"/>
        <end position="831"/>
    </location>
</feature>
<evidence type="ECO:0000256" key="1">
    <source>
        <dbReference type="ARBA" id="ARBA00004651"/>
    </source>
</evidence>
<dbReference type="InterPro" id="IPR011014">
    <property type="entry name" value="MscS_channel_TM-2"/>
</dbReference>